<dbReference type="InterPro" id="IPR007484">
    <property type="entry name" value="Peptidase_M28"/>
</dbReference>
<evidence type="ECO:0000259" key="8">
    <source>
        <dbReference type="Pfam" id="PF04389"/>
    </source>
</evidence>
<dbReference type="PANTHER" id="PTHR12147">
    <property type="entry name" value="METALLOPEPTIDASE M28 FAMILY MEMBER"/>
    <property type="match status" value="1"/>
</dbReference>
<dbReference type="PANTHER" id="PTHR12147:SF56">
    <property type="entry name" value="AMINOPEPTIDASE YDR415C-RELATED"/>
    <property type="match status" value="1"/>
</dbReference>
<dbReference type="RefSeq" id="WP_058505688.1">
    <property type="nucleotide sequence ID" value="NZ_CAAAIF010000003.1"/>
</dbReference>
<keyword evidence="3" id="KW-0479">Metal-binding</keyword>
<feature type="signal peptide" evidence="7">
    <location>
        <begin position="1"/>
        <end position="24"/>
    </location>
</feature>
<evidence type="ECO:0000313" key="9">
    <source>
        <dbReference type="EMBL" id="KTD33069.1"/>
    </source>
</evidence>
<dbReference type="AlphaFoldDB" id="A0A0W0WL63"/>
<protein>
    <submittedName>
        <fullName evidence="9">Aminopeptidase</fullName>
    </submittedName>
</protein>
<accession>A0A0W0WL63</accession>
<reference evidence="9 10" key="1">
    <citation type="submission" date="2015-11" db="EMBL/GenBank/DDBJ databases">
        <title>Genomic analysis of 38 Legionella species identifies large and diverse effector repertoires.</title>
        <authorList>
            <person name="Burstein D."/>
            <person name="Amaro F."/>
            <person name="Zusman T."/>
            <person name="Lifshitz Z."/>
            <person name="Cohen O."/>
            <person name="Gilbert J.A."/>
            <person name="Pupko T."/>
            <person name="Shuman H.A."/>
            <person name="Segal G."/>
        </authorList>
    </citation>
    <scope>NUCLEOTIDE SEQUENCE [LARGE SCALE GENOMIC DNA]</scope>
    <source>
        <strain evidence="9 10">ATCC 49506</strain>
    </source>
</reference>
<evidence type="ECO:0000256" key="5">
    <source>
        <dbReference type="ARBA" id="ARBA00022801"/>
    </source>
</evidence>
<dbReference type="SUPFAM" id="SSF53187">
    <property type="entry name" value="Zn-dependent exopeptidases"/>
    <property type="match status" value="1"/>
</dbReference>
<dbReference type="Pfam" id="PF04389">
    <property type="entry name" value="Peptidase_M28"/>
    <property type="match status" value="1"/>
</dbReference>
<gene>
    <name evidence="9" type="ORF">Lnau_2717</name>
</gene>
<evidence type="ECO:0000256" key="7">
    <source>
        <dbReference type="SAM" id="SignalP"/>
    </source>
</evidence>
<keyword evidence="1 9" id="KW-0031">Aminopeptidase</keyword>
<sequence>MSYFSRLRCLTGSLLMALSPLLSAQTQATEQIQLPQCLAAKLTRTYPVLAENAEFKIIDLPSSEITPLVLLADQAGCGRFVNLSHHFATRDRVKKQQLATKLLLSKPAVQTEFKSKQGYKIQHEAAVNEALSKIDADSIWQTVTHLTNYYNRSASQPTGVETAEWLKSQFEHLALEYGRQDTETYFVATGTLYNQPSVVTVIGKNNKEPAIVIGAHMDTLDGRMPGAGDDASGSATIMEMTRILLASPVKFKHPIYIVWYAAEERGLVGSQFVVEDFMNKKIPVKAAIQFDMTGYRSDETDPTMWIFRDYTDPQLSHFLAELIQTYIKVPVAYSKCGYGCSDHASWMAAGIPAAFPCETSFTEHNPYIHSSADTMSLLNTEHLVNFTKLALAFTIELAK</sequence>
<dbReference type="NCBIfam" id="NF045908">
    <property type="entry name" value="AminopepLapALeg"/>
    <property type="match status" value="1"/>
</dbReference>
<dbReference type="GO" id="GO:0046872">
    <property type="term" value="F:metal ion binding"/>
    <property type="evidence" value="ECO:0007669"/>
    <property type="project" value="UniProtKB-KW"/>
</dbReference>
<keyword evidence="10" id="KW-1185">Reference proteome</keyword>
<evidence type="ECO:0000256" key="4">
    <source>
        <dbReference type="ARBA" id="ARBA00022729"/>
    </source>
</evidence>
<dbReference type="GO" id="GO:0006508">
    <property type="term" value="P:proteolysis"/>
    <property type="evidence" value="ECO:0007669"/>
    <property type="project" value="UniProtKB-KW"/>
</dbReference>
<evidence type="ECO:0000256" key="3">
    <source>
        <dbReference type="ARBA" id="ARBA00022723"/>
    </source>
</evidence>
<dbReference type="GO" id="GO:0008235">
    <property type="term" value="F:metalloexopeptidase activity"/>
    <property type="evidence" value="ECO:0007669"/>
    <property type="project" value="InterPro"/>
</dbReference>
<feature type="chain" id="PRO_5006915620" evidence="7">
    <location>
        <begin position="25"/>
        <end position="399"/>
    </location>
</feature>
<comment type="caution">
    <text evidence="9">The sequence shown here is derived from an EMBL/GenBank/DDBJ whole genome shotgun (WGS) entry which is preliminary data.</text>
</comment>
<keyword evidence="5" id="KW-0378">Hydrolase</keyword>
<evidence type="ECO:0000256" key="6">
    <source>
        <dbReference type="ARBA" id="ARBA00022833"/>
    </source>
</evidence>
<proteinExistence type="predicted"/>
<keyword evidence="2" id="KW-0645">Protease</keyword>
<dbReference type="EMBL" id="LNYO01000024">
    <property type="protein sequence ID" value="KTD33069.1"/>
    <property type="molecule type" value="Genomic_DNA"/>
</dbReference>
<dbReference type="OrthoDB" id="9789219at2"/>
<keyword evidence="4 7" id="KW-0732">Signal</keyword>
<dbReference type="GO" id="GO:0004177">
    <property type="term" value="F:aminopeptidase activity"/>
    <property type="evidence" value="ECO:0007669"/>
    <property type="project" value="UniProtKB-KW"/>
</dbReference>
<organism evidence="9 10">
    <name type="scientific">Legionella nautarum</name>
    <dbReference type="NCBI Taxonomy" id="45070"/>
    <lineage>
        <taxon>Bacteria</taxon>
        <taxon>Pseudomonadati</taxon>
        <taxon>Pseudomonadota</taxon>
        <taxon>Gammaproteobacteria</taxon>
        <taxon>Legionellales</taxon>
        <taxon>Legionellaceae</taxon>
        <taxon>Legionella</taxon>
    </lineage>
</organism>
<dbReference type="PATRIC" id="fig|45070.6.peg.2870"/>
<dbReference type="STRING" id="45070.Lnau_2717"/>
<evidence type="ECO:0000256" key="2">
    <source>
        <dbReference type="ARBA" id="ARBA00022670"/>
    </source>
</evidence>
<keyword evidence="6" id="KW-0862">Zinc</keyword>
<dbReference type="InterPro" id="IPR045175">
    <property type="entry name" value="M28_fam"/>
</dbReference>
<feature type="domain" description="Peptidase M28" evidence="8">
    <location>
        <begin position="198"/>
        <end position="393"/>
    </location>
</feature>
<name>A0A0W0WL63_9GAMM</name>
<dbReference type="Gene3D" id="3.40.630.10">
    <property type="entry name" value="Zn peptidases"/>
    <property type="match status" value="1"/>
</dbReference>
<evidence type="ECO:0000313" key="10">
    <source>
        <dbReference type="Proteomes" id="UP000054725"/>
    </source>
</evidence>
<evidence type="ECO:0000256" key="1">
    <source>
        <dbReference type="ARBA" id="ARBA00022438"/>
    </source>
</evidence>
<dbReference type="Proteomes" id="UP000054725">
    <property type="component" value="Unassembled WGS sequence"/>
</dbReference>